<dbReference type="InterPro" id="IPR000515">
    <property type="entry name" value="MetI-like"/>
</dbReference>
<evidence type="ECO:0000256" key="6">
    <source>
        <dbReference type="ARBA" id="ARBA00023136"/>
    </source>
</evidence>
<feature type="domain" description="ABC transmembrane type-1" evidence="8">
    <location>
        <begin position="95"/>
        <end position="303"/>
    </location>
</feature>
<dbReference type="PROSITE" id="PS50928">
    <property type="entry name" value="ABC_TM1"/>
    <property type="match status" value="1"/>
</dbReference>
<organism evidence="9 10">
    <name type="scientific">Trebonia kvetii</name>
    <dbReference type="NCBI Taxonomy" id="2480626"/>
    <lineage>
        <taxon>Bacteria</taxon>
        <taxon>Bacillati</taxon>
        <taxon>Actinomycetota</taxon>
        <taxon>Actinomycetes</taxon>
        <taxon>Streptosporangiales</taxon>
        <taxon>Treboniaceae</taxon>
        <taxon>Trebonia</taxon>
    </lineage>
</organism>
<dbReference type="CDD" id="cd06261">
    <property type="entry name" value="TM_PBP2"/>
    <property type="match status" value="1"/>
</dbReference>
<accession>A0A6P2BLI1</accession>
<name>A0A6P2BLI1_9ACTN</name>
<keyword evidence="4 7" id="KW-0812">Transmembrane</keyword>
<feature type="transmembrane region" description="Helical" evidence="7">
    <location>
        <begin position="284"/>
        <end position="306"/>
    </location>
</feature>
<reference evidence="9 10" key="1">
    <citation type="submission" date="2018-11" db="EMBL/GenBank/DDBJ databases">
        <title>Trebonia kvetii gen.nov., sp.nov., a novel acidophilic actinobacterium, and proposal of the new actinobacterial family Treboniaceae fam. nov.</title>
        <authorList>
            <person name="Rapoport D."/>
            <person name="Sagova-Mareckova M."/>
            <person name="Sedlacek I."/>
            <person name="Provaznik J."/>
            <person name="Kralova S."/>
            <person name="Pavlinic D."/>
            <person name="Benes V."/>
            <person name="Kopecky J."/>
        </authorList>
    </citation>
    <scope>NUCLEOTIDE SEQUENCE [LARGE SCALE GENOMIC DNA]</scope>
    <source>
        <strain evidence="9 10">15Tr583</strain>
    </source>
</reference>
<evidence type="ECO:0000256" key="4">
    <source>
        <dbReference type="ARBA" id="ARBA00022692"/>
    </source>
</evidence>
<dbReference type="Proteomes" id="UP000460272">
    <property type="component" value="Unassembled WGS sequence"/>
</dbReference>
<keyword evidence="6 7" id="KW-0472">Membrane</keyword>
<feature type="transmembrane region" description="Helical" evidence="7">
    <location>
        <begin position="234"/>
        <end position="256"/>
    </location>
</feature>
<dbReference type="PANTHER" id="PTHR43163">
    <property type="entry name" value="DIPEPTIDE TRANSPORT SYSTEM PERMEASE PROTEIN DPPB-RELATED"/>
    <property type="match status" value="1"/>
</dbReference>
<dbReference type="Pfam" id="PF00528">
    <property type="entry name" value="BPD_transp_1"/>
    <property type="match status" value="1"/>
</dbReference>
<evidence type="ECO:0000256" key="2">
    <source>
        <dbReference type="ARBA" id="ARBA00022448"/>
    </source>
</evidence>
<dbReference type="GO" id="GO:0071916">
    <property type="term" value="F:dipeptide transmembrane transporter activity"/>
    <property type="evidence" value="ECO:0007669"/>
    <property type="project" value="TreeGrafter"/>
</dbReference>
<gene>
    <name evidence="9" type="ORF">EAS64_39840</name>
</gene>
<evidence type="ECO:0000256" key="5">
    <source>
        <dbReference type="ARBA" id="ARBA00022989"/>
    </source>
</evidence>
<comment type="subcellular location">
    <subcellularLocation>
        <location evidence="1 7">Cell membrane</location>
        <topology evidence="1 7">Multi-pass membrane protein</topology>
    </subcellularLocation>
</comment>
<keyword evidence="10" id="KW-1185">Reference proteome</keyword>
<dbReference type="EMBL" id="RPFW01000011">
    <property type="protein sequence ID" value="TVY99811.1"/>
    <property type="molecule type" value="Genomic_DNA"/>
</dbReference>
<evidence type="ECO:0000313" key="9">
    <source>
        <dbReference type="EMBL" id="TVY99811.1"/>
    </source>
</evidence>
<comment type="caution">
    <text evidence="9">The sequence shown here is derived from an EMBL/GenBank/DDBJ whole genome shotgun (WGS) entry which is preliminary data.</text>
</comment>
<dbReference type="SUPFAM" id="SSF161098">
    <property type="entry name" value="MetI-like"/>
    <property type="match status" value="1"/>
</dbReference>
<feature type="transmembrane region" description="Helical" evidence="7">
    <location>
        <begin position="100"/>
        <end position="121"/>
    </location>
</feature>
<dbReference type="PANTHER" id="PTHR43163:SF6">
    <property type="entry name" value="DIPEPTIDE TRANSPORT SYSTEM PERMEASE PROTEIN DPPB-RELATED"/>
    <property type="match status" value="1"/>
</dbReference>
<dbReference type="Gene3D" id="1.10.3720.10">
    <property type="entry name" value="MetI-like"/>
    <property type="match status" value="1"/>
</dbReference>
<evidence type="ECO:0000259" key="8">
    <source>
        <dbReference type="PROSITE" id="PS50928"/>
    </source>
</evidence>
<dbReference type="GO" id="GO:0005886">
    <property type="term" value="C:plasma membrane"/>
    <property type="evidence" value="ECO:0007669"/>
    <property type="project" value="UniProtKB-SubCell"/>
</dbReference>
<keyword evidence="3" id="KW-1003">Cell membrane</keyword>
<feature type="transmembrane region" description="Helical" evidence="7">
    <location>
        <begin position="175"/>
        <end position="196"/>
    </location>
</feature>
<dbReference type="Pfam" id="PF19300">
    <property type="entry name" value="BPD_transp_1_N"/>
    <property type="match status" value="1"/>
</dbReference>
<dbReference type="InterPro" id="IPR045621">
    <property type="entry name" value="BPD_transp_1_N"/>
</dbReference>
<evidence type="ECO:0000256" key="7">
    <source>
        <dbReference type="RuleBase" id="RU363032"/>
    </source>
</evidence>
<dbReference type="InterPro" id="IPR035906">
    <property type="entry name" value="MetI-like_sf"/>
</dbReference>
<keyword evidence="5 7" id="KW-1133">Transmembrane helix</keyword>
<proteinExistence type="inferred from homology"/>
<evidence type="ECO:0000256" key="1">
    <source>
        <dbReference type="ARBA" id="ARBA00004651"/>
    </source>
</evidence>
<evidence type="ECO:0000256" key="3">
    <source>
        <dbReference type="ARBA" id="ARBA00022475"/>
    </source>
</evidence>
<protein>
    <submittedName>
        <fullName evidence="9">ABC transporter permease</fullName>
    </submittedName>
</protein>
<feature type="transmembrane region" description="Helical" evidence="7">
    <location>
        <begin position="133"/>
        <end position="155"/>
    </location>
</feature>
<evidence type="ECO:0000313" key="10">
    <source>
        <dbReference type="Proteomes" id="UP000460272"/>
    </source>
</evidence>
<comment type="similarity">
    <text evidence="7">Belongs to the binding-protein-dependent transport system permease family.</text>
</comment>
<dbReference type="OrthoDB" id="9778910at2"/>
<keyword evidence="2 7" id="KW-0813">Transport</keyword>
<sequence>MAGYLARRALLALVTIAVAVVLSFLLVHLAPGSPGQLILGAGATKAQIAAKNSEIGWNQPLLTQLGRYLGDVARGNLGTSIIDGHSIGHDLMQRLPVTGLIAVLAAASSAVAGTALGLIAATRRGAADRVIDTASGMALSLPPFWAGVLLVYALSIKASLLPATGYVSPGQSLTAWLQSITLPVIALAVPATAIVARTARAALAQALRQPHIQMLRSLGEPPWRLLLIHALRSASVPVVSVLGVQFVALFSGSVIIENLFALPGLGQAASNAITSYDFPGVEGVVIIASLVVVLVNLLLDLLVAGIDPRVRAT</sequence>
<dbReference type="RefSeq" id="WP_145861904.1">
    <property type="nucleotide sequence ID" value="NZ_RPFW01000011.1"/>
</dbReference>
<dbReference type="AlphaFoldDB" id="A0A6P2BLI1"/>